<dbReference type="STRING" id="1912961.BU204_08480"/>
<dbReference type="Proteomes" id="UP000185596">
    <property type="component" value="Unassembled WGS sequence"/>
</dbReference>
<accession>A0A1Q8CUV6</accession>
<sequence>MRRLLVLLLLVLVGIAAGPVPTAQALAKQSRIPRFITDAGAYTGNFRESTNFVVRWGDAVDVVEWARVNRGIDDYPAYVLDKMERTYAYYRDTADFIDPDSISPARDYRINVYLCGSWSGGFLPPANWAGTDDIGVGHICLPYDKYWDDWVESHEYTHVLQSYASQLNRQNGFDGGFGYGNPNSGRFWEAHGNFMARMRRPEVVLGSGYFGSRHHYRWLAQETYYGDWLLLNKLRDTYGLASIHRLWYEARHGEHPIQTIKRLYGLDHAGFAALIGDYARRNVVYDYTDGAAIRSDLWRNGAPYRPLYTVSLETVNQAAGEYRIPAAVAPQQYGFNLIRLQPTQPGGQVTVRLRGQVNPSLGSDWRFGLVGVTNNFSARYSPMAGRDQQVTFSLQSGESYLLLAVAATPSVHVNYGDGAQVDRFPYELTIQGATPVAGTT</sequence>
<dbReference type="InterPro" id="IPR045690">
    <property type="entry name" value="DUF6055"/>
</dbReference>
<evidence type="ECO:0000313" key="2">
    <source>
        <dbReference type="Proteomes" id="UP000185596"/>
    </source>
</evidence>
<reference evidence="1 2" key="1">
    <citation type="submission" date="2016-12" db="EMBL/GenBank/DDBJ databases">
        <title>The draft genome sequence of Actinophytocola sp. 11-183.</title>
        <authorList>
            <person name="Wang W."/>
            <person name="Yuan L."/>
        </authorList>
    </citation>
    <scope>NUCLEOTIDE SEQUENCE [LARGE SCALE GENOMIC DNA]</scope>
    <source>
        <strain evidence="1 2">11-183</strain>
    </source>
</reference>
<dbReference type="Pfam" id="PF19527">
    <property type="entry name" value="DUF6055"/>
    <property type="match status" value="1"/>
</dbReference>
<keyword evidence="2" id="KW-1185">Reference proteome</keyword>
<name>A0A1Q8CUV6_9PSEU</name>
<dbReference type="OrthoDB" id="9802005at2"/>
<dbReference type="RefSeq" id="WP_075125010.1">
    <property type="nucleotide sequence ID" value="NZ_MSIE01000011.1"/>
</dbReference>
<organism evidence="1 2">
    <name type="scientific">Actinophytocola xanthii</name>
    <dbReference type="NCBI Taxonomy" id="1912961"/>
    <lineage>
        <taxon>Bacteria</taxon>
        <taxon>Bacillati</taxon>
        <taxon>Actinomycetota</taxon>
        <taxon>Actinomycetes</taxon>
        <taxon>Pseudonocardiales</taxon>
        <taxon>Pseudonocardiaceae</taxon>
    </lineage>
</organism>
<gene>
    <name evidence="1" type="ORF">BU204_08480</name>
</gene>
<protein>
    <submittedName>
        <fullName evidence="1">Uncharacterized protein</fullName>
    </submittedName>
</protein>
<dbReference type="AlphaFoldDB" id="A0A1Q8CUV6"/>
<evidence type="ECO:0000313" key="1">
    <source>
        <dbReference type="EMBL" id="OLF18151.1"/>
    </source>
</evidence>
<comment type="caution">
    <text evidence="1">The sequence shown here is derived from an EMBL/GenBank/DDBJ whole genome shotgun (WGS) entry which is preliminary data.</text>
</comment>
<proteinExistence type="predicted"/>
<dbReference type="EMBL" id="MSIE01000011">
    <property type="protein sequence ID" value="OLF18151.1"/>
    <property type="molecule type" value="Genomic_DNA"/>
</dbReference>